<dbReference type="NCBIfam" id="NF038133">
    <property type="entry name" value="choice_anch_L"/>
    <property type="match status" value="1"/>
</dbReference>
<feature type="region of interest" description="Disordered" evidence="1">
    <location>
        <begin position="74"/>
        <end position="99"/>
    </location>
</feature>
<name>A0A4R2RK62_9RHOB</name>
<sequence>MAIARELPIDRQATAEEMANEIFGDGVTVVSASYTGDARSSGIYTDADTISPGVAPGDSGVILSTGRVDDFTNRGNWWSSSNTNQSTTTSTNTSGPNGNPLFNSLAGTATYDAAFLEIDFIPDGEMLTLDFVIASEEYPEWVNSQYNDVVGAWVNGVQATITIGNGTASVNNINGDDTANLYIDNTGDQFNTEMDGFTVTLSFNAPVNAGEVNTLIIGVADVLDDQYDTSVLIAGNSAQTKIIALDDEVRLGPDEARVIDVLDNDIGQGTLTVTHINGVAVTAGDSLTLGTGQSVTLNADGTFTIQGDGDIETVYFNYSISDDTGNADRGIVKINQMPCFVGGTLIDTPDGPRRVENLRAGDLVLTRDHGAQPIRWIGGSTVPAEGRHAPVRIARGRLGATRDLWVSQQHCILIEHAQAELLFGDPEVLARARDLAEFSGIHVVAYPGNVTYYHMLFDCHQIVRAHGVWSESYLPGPMTMAGFDAAVQAEILALFPQLDPETWAGYGPPARPTLRGFEARVLARAA</sequence>
<accession>A0A4R2RK62</accession>
<dbReference type="InterPro" id="IPR028992">
    <property type="entry name" value="Hedgehog/Intein_dom"/>
</dbReference>
<dbReference type="OrthoDB" id="6305173at2"/>
<evidence type="ECO:0000313" key="3">
    <source>
        <dbReference type="EMBL" id="TCP63294.1"/>
    </source>
</evidence>
<dbReference type="SUPFAM" id="SSF51294">
    <property type="entry name" value="Hedgehog/intein (Hint) domain"/>
    <property type="match status" value="1"/>
</dbReference>
<dbReference type="InterPro" id="IPR036844">
    <property type="entry name" value="Hint_dom_sf"/>
</dbReference>
<dbReference type="Gene3D" id="2.170.16.10">
    <property type="entry name" value="Hedgehog/Intein (Hint) domain"/>
    <property type="match status" value="1"/>
</dbReference>
<dbReference type="RefSeq" id="WP_132950222.1">
    <property type="nucleotide sequence ID" value="NZ_SLXU01000001.1"/>
</dbReference>
<evidence type="ECO:0000259" key="2">
    <source>
        <dbReference type="Pfam" id="PF13403"/>
    </source>
</evidence>
<dbReference type="AlphaFoldDB" id="A0A4R2RK62"/>
<feature type="compositionally biased region" description="Low complexity" evidence="1">
    <location>
        <begin position="76"/>
        <end position="99"/>
    </location>
</feature>
<evidence type="ECO:0000313" key="4">
    <source>
        <dbReference type="Proteomes" id="UP000295050"/>
    </source>
</evidence>
<dbReference type="InterPro" id="IPR049804">
    <property type="entry name" value="Choice_anch_L"/>
</dbReference>
<protein>
    <submittedName>
        <fullName evidence="3">Hint domain-containing protein</fullName>
    </submittedName>
</protein>
<dbReference type="Pfam" id="PF13403">
    <property type="entry name" value="Hint_2"/>
    <property type="match status" value="1"/>
</dbReference>
<keyword evidence="4" id="KW-1185">Reference proteome</keyword>
<dbReference type="EMBL" id="SLXU01000001">
    <property type="protein sequence ID" value="TCP63294.1"/>
    <property type="molecule type" value="Genomic_DNA"/>
</dbReference>
<evidence type="ECO:0000256" key="1">
    <source>
        <dbReference type="SAM" id="MobiDB-lite"/>
    </source>
</evidence>
<organism evidence="3 4">
    <name type="scientific">Rhodovulum bhavnagarense</name>
    <dbReference type="NCBI Taxonomy" id="992286"/>
    <lineage>
        <taxon>Bacteria</taxon>
        <taxon>Pseudomonadati</taxon>
        <taxon>Pseudomonadota</taxon>
        <taxon>Alphaproteobacteria</taxon>
        <taxon>Rhodobacterales</taxon>
        <taxon>Paracoccaceae</taxon>
        <taxon>Rhodovulum</taxon>
    </lineage>
</organism>
<dbReference type="Proteomes" id="UP000295050">
    <property type="component" value="Unassembled WGS sequence"/>
</dbReference>
<proteinExistence type="predicted"/>
<comment type="caution">
    <text evidence="3">The sequence shown here is derived from an EMBL/GenBank/DDBJ whole genome shotgun (WGS) entry which is preliminary data.</text>
</comment>
<reference evidence="3 4" key="1">
    <citation type="submission" date="2019-03" db="EMBL/GenBank/DDBJ databases">
        <title>Genomic Encyclopedia of Type Strains, Phase IV (KMG-IV): sequencing the most valuable type-strain genomes for metagenomic binning, comparative biology and taxonomic classification.</title>
        <authorList>
            <person name="Goeker M."/>
        </authorList>
    </citation>
    <scope>NUCLEOTIDE SEQUENCE [LARGE SCALE GENOMIC DNA]</scope>
    <source>
        <strain evidence="3 4">DSM 24766</strain>
    </source>
</reference>
<feature type="domain" description="Hedgehog/Intein (Hint)" evidence="2">
    <location>
        <begin position="338"/>
        <end position="476"/>
    </location>
</feature>
<gene>
    <name evidence="3" type="ORF">EV663_101562</name>
</gene>